<dbReference type="PANTHER" id="PTHR30026">
    <property type="entry name" value="OUTER MEMBRANE PROTEIN TOLC"/>
    <property type="match status" value="1"/>
</dbReference>
<evidence type="ECO:0000256" key="6">
    <source>
        <dbReference type="ARBA" id="ARBA00023136"/>
    </source>
</evidence>
<accession>A0A3R9NY97</accession>
<evidence type="ECO:0000256" key="5">
    <source>
        <dbReference type="ARBA" id="ARBA00022692"/>
    </source>
</evidence>
<keyword evidence="8" id="KW-0732">Signal</keyword>
<dbReference type="GO" id="GO:1990281">
    <property type="term" value="C:efflux pump complex"/>
    <property type="evidence" value="ECO:0007669"/>
    <property type="project" value="TreeGrafter"/>
</dbReference>
<dbReference type="GO" id="GO:0015288">
    <property type="term" value="F:porin activity"/>
    <property type="evidence" value="ECO:0007669"/>
    <property type="project" value="TreeGrafter"/>
</dbReference>
<dbReference type="AlphaFoldDB" id="A0A3R9NY97"/>
<reference evidence="9 10" key="1">
    <citation type="submission" date="2018-12" db="EMBL/GenBank/DDBJ databases">
        <title>Mangrovimonas spongiae sp. nov., a novel member of the genus Mangrovimonas isolated from marine sponge.</title>
        <authorList>
            <person name="Zhuang L."/>
            <person name="Luo L."/>
        </authorList>
    </citation>
    <scope>NUCLEOTIDE SEQUENCE [LARGE SCALE GENOMIC DNA]</scope>
    <source>
        <strain evidence="9 10">HN-E26</strain>
    </source>
</reference>
<proteinExistence type="inferred from homology"/>
<keyword evidence="5" id="KW-0812">Transmembrane</keyword>
<keyword evidence="3" id="KW-0813">Transport</keyword>
<dbReference type="InterPro" id="IPR003423">
    <property type="entry name" value="OMP_efflux"/>
</dbReference>
<evidence type="ECO:0000256" key="8">
    <source>
        <dbReference type="SAM" id="SignalP"/>
    </source>
</evidence>
<dbReference type="PANTHER" id="PTHR30026:SF20">
    <property type="entry name" value="OUTER MEMBRANE PROTEIN TOLC"/>
    <property type="match status" value="1"/>
</dbReference>
<dbReference type="Gene3D" id="1.20.1600.10">
    <property type="entry name" value="Outer membrane efflux proteins (OEP)"/>
    <property type="match status" value="1"/>
</dbReference>
<dbReference type="EMBL" id="RWBG01000002">
    <property type="protein sequence ID" value="RSK40275.1"/>
    <property type="molecule type" value="Genomic_DNA"/>
</dbReference>
<keyword evidence="7" id="KW-0998">Cell outer membrane</keyword>
<dbReference type="RefSeq" id="WP_125467195.1">
    <property type="nucleotide sequence ID" value="NZ_RWBG01000002.1"/>
</dbReference>
<dbReference type="OrthoDB" id="581172at2"/>
<gene>
    <name evidence="9" type="ORF">EJA19_04665</name>
</gene>
<evidence type="ECO:0000256" key="2">
    <source>
        <dbReference type="ARBA" id="ARBA00007613"/>
    </source>
</evidence>
<dbReference type="GO" id="GO:0015562">
    <property type="term" value="F:efflux transmembrane transporter activity"/>
    <property type="evidence" value="ECO:0007669"/>
    <property type="project" value="InterPro"/>
</dbReference>
<dbReference type="Proteomes" id="UP000270620">
    <property type="component" value="Unassembled WGS sequence"/>
</dbReference>
<comment type="subcellular location">
    <subcellularLocation>
        <location evidence="1">Cell outer membrane</location>
    </subcellularLocation>
</comment>
<evidence type="ECO:0000256" key="3">
    <source>
        <dbReference type="ARBA" id="ARBA00022448"/>
    </source>
</evidence>
<evidence type="ECO:0000313" key="9">
    <source>
        <dbReference type="EMBL" id="RSK40275.1"/>
    </source>
</evidence>
<evidence type="ECO:0000313" key="10">
    <source>
        <dbReference type="Proteomes" id="UP000270620"/>
    </source>
</evidence>
<feature type="chain" id="PRO_5018661792" evidence="8">
    <location>
        <begin position="30"/>
        <end position="476"/>
    </location>
</feature>
<comment type="similarity">
    <text evidence="2">Belongs to the outer membrane factor (OMF) (TC 1.B.17) family.</text>
</comment>
<dbReference type="Pfam" id="PF02321">
    <property type="entry name" value="OEP"/>
    <property type="match status" value="1"/>
</dbReference>
<name>A0A3R9NY97_9FLAO</name>
<evidence type="ECO:0000256" key="7">
    <source>
        <dbReference type="ARBA" id="ARBA00023237"/>
    </source>
</evidence>
<feature type="signal peptide" evidence="8">
    <location>
        <begin position="1"/>
        <end position="29"/>
    </location>
</feature>
<keyword evidence="4" id="KW-1134">Transmembrane beta strand</keyword>
<protein>
    <submittedName>
        <fullName evidence="9">TolC family protein</fullName>
    </submittedName>
</protein>
<dbReference type="GO" id="GO:0009279">
    <property type="term" value="C:cell outer membrane"/>
    <property type="evidence" value="ECO:0007669"/>
    <property type="project" value="UniProtKB-SubCell"/>
</dbReference>
<comment type="caution">
    <text evidence="9">The sequence shown here is derived from an EMBL/GenBank/DDBJ whole genome shotgun (WGS) entry which is preliminary data.</text>
</comment>
<sequence length="476" mass="54695">MTLKNKPIIKFFTIKLLVCLLLPIFSIQAQTTTDNIFTLEEYLGYVKQYHPIVKQAQLIATEGEIKLLKSRGAFDPKIEVDYNKKTFKGTEYYDKLNAAFKIPTWYGIELKANYEDNEGYYLNPESNVPQDGLYSAGVSMSLAKGLLANKRMTTLKQAKLYKNISLNKQSMAVNEVLYNAVEAYFNWLKHYQEYQVYIDYQNNASIRLNNVIASFEAGDKPAVDTLEASINLKNRALDREKSRVKYIKSQLELSNFLWLKDNTPIELDYSLIPDTNSPLIVDSVLNSSLLEVNNDVLENHPKIKSLVLTKEQLVLEKRLKTNNLLPKIDLQYNFLTSDYNNLNSLNTHNYKTGLNISMPLFLRKERADLKLAKLQLQDIDFSLSETKVSLRNKITAVQQEIASYNTQQQIAENLVNDYKKLVIAEEKKFQLGEGSLFLINYREAKLIETELKYITISNKLLSTKAKLAQILNTLNE</sequence>
<evidence type="ECO:0000256" key="1">
    <source>
        <dbReference type="ARBA" id="ARBA00004442"/>
    </source>
</evidence>
<keyword evidence="6" id="KW-0472">Membrane</keyword>
<organism evidence="9 10">
    <name type="scientific">Mangrovimonas spongiae</name>
    <dbReference type="NCBI Taxonomy" id="2494697"/>
    <lineage>
        <taxon>Bacteria</taxon>
        <taxon>Pseudomonadati</taxon>
        <taxon>Bacteroidota</taxon>
        <taxon>Flavobacteriia</taxon>
        <taxon>Flavobacteriales</taxon>
        <taxon>Flavobacteriaceae</taxon>
        <taxon>Mangrovimonas</taxon>
    </lineage>
</organism>
<keyword evidence="10" id="KW-1185">Reference proteome</keyword>
<dbReference type="SUPFAM" id="SSF56954">
    <property type="entry name" value="Outer membrane efflux proteins (OEP)"/>
    <property type="match status" value="1"/>
</dbReference>
<evidence type="ECO:0000256" key="4">
    <source>
        <dbReference type="ARBA" id="ARBA00022452"/>
    </source>
</evidence>
<dbReference type="InterPro" id="IPR051906">
    <property type="entry name" value="TolC-like"/>
</dbReference>